<dbReference type="AlphaFoldDB" id="A0A812NAL2"/>
<dbReference type="EMBL" id="CAJNDS010002035">
    <property type="protein sequence ID" value="CAE7297638.1"/>
    <property type="molecule type" value="Genomic_DNA"/>
</dbReference>
<accession>A0A812NAL2</accession>
<reference evidence="2" key="1">
    <citation type="submission" date="2021-02" db="EMBL/GenBank/DDBJ databases">
        <authorList>
            <person name="Dougan E. K."/>
            <person name="Rhodes N."/>
            <person name="Thang M."/>
            <person name="Chan C."/>
        </authorList>
    </citation>
    <scope>NUCLEOTIDE SEQUENCE</scope>
</reference>
<keyword evidence="3" id="KW-1185">Reference proteome</keyword>
<gene>
    <name evidence="2" type="ORF">SNAT2548_LOCUS15671</name>
</gene>
<sequence length="173" mass="18020">MQLLCNFAESSKIVMQGVLLSGAVRLDPMSFVAVVSPLCGAFVGGLILLQPQVAGFALVALPTAETLRRCSALLAGNVLCAFFLNLVIANYLKNGSPVAFILTNLVKDALIVVASSLAFGDDVSLLQSCAFSVQLSFIALWSMMKANPTAFDKHGLCGGVMCVIDGSAPPHTA</sequence>
<evidence type="ECO:0000313" key="3">
    <source>
        <dbReference type="Proteomes" id="UP000604046"/>
    </source>
</evidence>
<proteinExistence type="predicted"/>
<evidence type="ECO:0008006" key="4">
    <source>
        <dbReference type="Google" id="ProtNLM"/>
    </source>
</evidence>
<organism evidence="2 3">
    <name type="scientific">Symbiodinium natans</name>
    <dbReference type="NCBI Taxonomy" id="878477"/>
    <lineage>
        <taxon>Eukaryota</taxon>
        <taxon>Sar</taxon>
        <taxon>Alveolata</taxon>
        <taxon>Dinophyceae</taxon>
        <taxon>Suessiales</taxon>
        <taxon>Symbiodiniaceae</taxon>
        <taxon>Symbiodinium</taxon>
    </lineage>
</organism>
<dbReference type="Proteomes" id="UP000604046">
    <property type="component" value="Unassembled WGS sequence"/>
</dbReference>
<comment type="caution">
    <text evidence="2">The sequence shown here is derived from an EMBL/GenBank/DDBJ whole genome shotgun (WGS) entry which is preliminary data.</text>
</comment>
<name>A0A812NAL2_9DINO</name>
<keyword evidence="1" id="KW-0812">Transmembrane</keyword>
<protein>
    <recommendedName>
        <fullName evidence="4">Sugar phosphate transporter domain-containing protein</fullName>
    </recommendedName>
</protein>
<keyword evidence="1" id="KW-1133">Transmembrane helix</keyword>
<feature type="transmembrane region" description="Helical" evidence="1">
    <location>
        <begin position="29"/>
        <end position="49"/>
    </location>
</feature>
<evidence type="ECO:0000256" key="1">
    <source>
        <dbReference type="SAM" id="Phobius"/>
    </source>
</evidence>
<evidence type="ECO:0000313" key="2">
    <source>
        <dbReference type="EMBL" id="CAE7297638.1"/>
    </source>
</evidence>
<keyword evidence="1" id="KW-0472">Membrane</keyword>
<feature type="transmembrane region" description="Helical" evidence="1">
    <location>
        <begin position="70"/>
        <end position="92"/>
    </location>
</feature>
<dbReference type="OrthoDB" id="6418713at2759"/>